<dbReference type="AlphaFoldDB" id="A0A0R1MH66"/>
<feature type="transmembrane region" description="Helical" evidence="8">
    <location>
        <begin position="99"/>
        <end position="116"/>
    </location>
</feature>
<feature type="transmembrane region" description="Helical" evidence="8">
    <location>
        <begin position="62"/>
        <end position="79"/>
    </location>
</feature>
<dbReference type="GeneID" id="98310839"/>
<dbReference type="InterPro" id="IPR019127">
    <property type="entry name" value="Exosortase"/>
</dbReference>
<dbReference type="Pfam" id="PF09721">
    <property type="entry name" value="Exosortase_EpsH"/>
    <property type="match status" value="1"/>
</dbReference>
<dbReference type="PATRIC" id="fig|1423759.3.peg.1941"/>
<name>A0A0R1MH66_9LACO</name>
<comment type="subcellular location">
    <subcellularLocation>
        <location evidence="1">Cell membrane</location>
        <topology evidence="1">Multi-pass membrane protein</topology>
    </subcellularLocation>
</comment>
<evidence type="ECO:0000256" key="3">
    <source>
        <dbReference type="ARBA" id="ARBA00022670"/>
    </source>
</evidence>
<dbReference type="InterPro" id="IPR017541">
    <property type="entry name" value="Exosort-XrtG"/>
</dbReference>
<feature type="transmembrane region" description="Helical" evidence="8">
    <location>
        <begin position="27"/>
        <end position="50"/>
    </location>
</feature>
<dbReference type="GO" id="GO:0005886">
    <property type="term" value="C:plasma membrane"/>
    <property type="evidence" value="ECO:0007669"/>
    <property type="project" value="UniProtKB-SubCell"/>
</dbReference>
<keyword evidence="6 8" id="KW-1133">Transmembrane helix</keyword>
<organism evidence="9 10">
    <name type="scientific">Liquorilactobacillus hordei DSM 19519</name>
    <dbReference type="NCBI Taxonomy" id="1423759"/>
    <lineage>
        <taxon>Bacteria</taxon>
        <taxon>Bacillati</taxon>
        <taxon>Bacillota</taxon>
        <taxon>Bacilli</taxon>
        <taxon>Lactobacillales</taxon>
        <taxon>Lactobacillaceae</taxon>
        <taxon>Liquorilactobacillus</taxon>
    </lineage>
</organism>
<reference evidence="9 10" key="1">
    <citation type="journal article" date="2015" name="Genome Announc.">
        <title>Expanding the biotechnology potential of lactobacilli through comparative genomics of 213 strains and associated genera.</title>
        <authorList>
            <person name="Sun Z."/>
            <person name="Harris H.M."/>
            <person name="McCann A."/>
            <person name="Guo C."/>
            <person name="Argimon S."/>
            <person name="Zhang W."/>
            <person name="Yang X."/>
            <person name="Jeffery I.B."/>
            <person name="Cooney J.C."/>
            <person name="Kagawa T.F."/>
            <person name="Liu W."/>
            <person name="Song Y."/>
            <person name="Salvetti E."/>
            <person name="Wrobel A."/>
            <person name="Rasinkangas P."/>
            <person name="Parkhill J."/>
            <person name="Rea M.C."/>
            <person name="O'Sullivan O."/>
            <person name="Ritari J."/>
            <person name="Douillard F.P."/>
            <person name="Paul Ross R."/>
            <person name="Yang R."/>
            <person name="Briner A.E."/>
            <person name="Felis G.E."/>
            <person name="de Vos W.M."/>
            <person name="Barrangou R."/>
            <person name="Klaenhammer T.R."/>
            <person name="Caufield P.W."/>
            <person name="Cui Y."/>
            <person name="Zhang H."/>
            <person name="O'Toole P.W."/>
        </authorList>
    </citation>
    <scope>NUCLEOTIDE SEQUENCE [LARGE SCALE GENOMIC DNA]</scope>
    <source>
        <strain evidence="9 10">DSM 19519</strain>
    </source>
</reference>
<dbReference type="InterPro" id="IPR026392">
    <property type="entry name" value="Exo/Archaeosortase_dom"/>
</dbReference>
<evidence type="ECO:0000313" key="9">
    <source>
        <dbReference type="EMBL" id="KRL07469.1"/>
    </source>
</evidence>
<dbReference type="STRING" id="1423759.FC92_GL001858"/>
<evidence type="ECO:0000256" key="2">
    <source>
        <dbReference type="ARBA" id="ARBA00022475"/>
    </source>
</evidence>
<protein>
    <recommendedName>
        <fullName evidence="11">Exosortase family protein XrtG</fullName>
    </recommendedName>
</protein>
<dbReference type="NCBIfam" id="TIGR03110">
    <property type="entry name" value="exosort_Gpos"/>
    <property type="match status" value="1"/>
</dbReference>
<dbReference type="RefSeq" id="WP_057869111.1">
    <property type="nucleotide sequence ID" value="NZ_AZDX01000006.1"/>
</dbReference>
<evidence type="ECO:0000256" key="5">
    <source>
        <dbReference type="ARBA" id="ARBA00022801"/>
    </source>
</evidence>
<feature type="transmembrane region" description="Helical" evidence="8">
    <location>
        <begin position="156"/>
        <end position="176"/>
    </location>
</feature>
<keyword evidence="2" id="KW-1003">Cell membrane</keyword>
<comment type="caution">
    <text evidence="9">The sequence shown here is derived from an EMBL/GenBank/DDBJ whole genome shotgun (WGS) entry which is preliminary data.</text>
</comment>
<keyword evidence="3" id="KW-0645">Protease</keyword>
<keyword evidence="5" id="KW-0378">Hydrolase</keyword>
<evidence type="ECO:0000256" key="7">
    <source>
        <dbReference type="ARBA" id="ARBA00023136"/>
    </source>
</evidence>
<dbReference type="Proteomes" id="UP000051448">
    <property type="component" value="Unassembled WGS sequence"/>
</dbReference>
<evidence type="ECO:0000256" key="1">
    <source>
        <dbReference type="ARBA" id="ARBA00004651"/>
    </source>
</evidence>
<sequence length="206" mass="23388">MNPLLIIGTVIWLYVLTVLKRTQLMAYFFIIGSVGLFFILITLSNPYWVWFFTHMVIQGVKGFGLLTGMCTVMSKYGAVHIVSGDLSSLLMTIDYECSGIIETSAFAALVLFFPAYSKKERLFYVVLGTLWIYLANVIRLIIVVIIVHYLGYSAFFLAHTIIGRLVFYGLVIALYYNIFTYSQLSQGLYNRFKSTFLTRKGSAAHD</sequence>
<keyword evidence="7 8" id="KW-0472">Membrane</keyword>
<dbReference type="OrthoDB" id="1915311at2"/>
<accession>A0A0R1MH66</accession>
<dbReference type="GO" id="GO:0006508">
    <property type="term" value="P:proteolysis"/>
    <property type="evidence" value="ECO:0007669"/>
    <property type="project" value="UniProtKB-KW"/>
</dbReference>
<gene>
    <name evidence="9" type="ORF">FC92_GL001858</name>
</gene>
<dbReference type="GO" id="GO:0008233">
    <property type="term" value="F:peptidase activity"/>
    <property type="evidence" value="ECO:0007669"/>
    <property type="project" value="UniProtKB-KW"/>
</dbReference>
<keyword evidence="4 8" id="KW-0812">Transmembrane</keyword>
<evidence type="ECO:0008006" key="11">
    <source>
        <dbReference type="Google" id="ProtNLM"/>
    </source>
</evidence>
<feature type="transmembrane region" description="Helical" evidence="8">
    <location>
        <begin position="123"/>
        <end position="150"/>
    </location>
</feature>
<proteinExistence type="predicted"/>
<evidence type="ECO:0000256" key="4">
    <source>
        <dbReference type="ARBA" id="ARBA00022692"/>
    </source>
</evidence>
<dbReference type="NCBIfam" id="TIGR04178">
    <property type="entry name" value="exo_archaeo"/>
    <property type="match status" value="1"/>
</dbReference>
<evidence type="ECO:0000256" key="8">
    <source>
        <dbReference type="SAM" id="Phobius"/>
    </source>
</evidence>
<evidence type="ECO:0000313" key="10">
    <source>
        <dbReference type="Proteomes" id="UP000051448"/>
    </source>
</evidence>
<evidence type="ECO:0000256" key="6">
    <source>
        <dbReference type="ARBA" id="ARBA00022989"/>
    </source>
</evidence>
<dbReference type="EMBL" id="AZDX01000006">
    <property type="protein sequence ID" value="KRL07469.1"/>
    <property type="molecule type" value="Genomic_DNA"/>
</dbReference>
<keyword evidence="10" id="KW-1185">Reference proteome</keyword>